<dbReference type="SUPFAM" id="SSF47781">
    <property type="entry name" value="RuvA domain 2-like"/>
    <property type="match status" value="1"/>
</dbReference>
<dbReference type="Pfam" id="PF03834">
    <property type="entry name" value="Rad10"/>
    <property type="match status" value="1"/>
</dbReference>
<dbReference type="NCBIfam" id="TIGR00597">
    <property type="entry name" value="rad10"/>
    <property type="match status" value="1"/>
</dbReference>
<keyword evidence="11" id="KW-1185">Reference proteome</keyword>
<dbReference type="GO" id="GO:0070914">
    <property type="term" value="P:UV-damage excision repair"/>
    <property type="evidence" value="ECO:0007669"/>
    <property type="project" value="TreeGrafter"/>
</dbReference>
<dbReference type="GO" id="GO:0003684">
    <property type="term" value="F:damaged DNA binding"/>
    <property type="evidence" value="ECO:0007669"/>
    <property type="project" value="InterPro"/>
</dbReference>
<evidence type="ECO:0000256" key="3">
    <source>
        <dbReference type="ARBA" id="ARBA00022763"/>
    </source>
</evidence>
<dbReference type="GO" id="GO:0070522">
    <property type="term" value="C:ERCC4-ERCC1 complex"/>
    <property type="evidence" value="ECO:0007669"/>
    <property type="project" value="TreeGrafter"/>
</dbReference>
<keyword evidence="6" id="KW-0539">Nucleus</keyword>
<dbReference type="FunFam" id="3.40.50.10130:FF:000001">
    <property type="entry name" value="DNA excision repair protein ERCC-1"/>
    <property type="match status" value="1"/>
</dbReference>
<evidence type="ECO:0000256" key="5">
    <source>
        <dbReference type="ARBA" id="ARBA00023204"/>
    </source>
</evidence>
<comment type="subcellular location">
    <subcellularLocation>
        <location evidence="1">Nucleus</location>
    </subcellularLocation>
</comment>
<feature type="compositionally biased region" description="Basic and acidic residues" evidence="8">
    <location>
        <begin position="1"/>
        <end position="13"/>
    </location>
</feature>
<evidence type="ECO:0000256" key="2">
    <source>
        <dbReference type="ARBA" id="ARBA00008283"/>
    </source>
</evidence>
<dbReference type="InterPro" id="IPR011335">
    <property type="entry name" value="Restrct_endonuc-II-like"/>
</dbReference>
<dbReference type="Proteomes" id="UP001222027">
    <property type="component" value="Unassembled WGS sequence"/>
</dbReference>
<feature type="region of interest" description="Disordered" evidence="8">
    <location>
        <begin position="382"/>
        <end position="404"/>
    </location>
</feature>
<dbReference type="InterPro" id="IPR047260">
    <property type="entry name" value="ERCC1-like_central_dom"/>
</dbReference>
<dbReference type="Pfam" id="PF14520">
    <property type="entry name" value="HHH_5"/>
    <property type="match status" value="1"/>
</dbReference>
<sequence>METTSGERQREEGSSSSLPTKRNDDDIENRGGLIKIPSYQEALGTANSSFPKPHNRYPSFSQVFFAKSSEFYTPPLPPLPSPTAAAVDPPLSSTPPSSSSSGAASSSYSSVSASGQNRNAILVSHRQKRNPLLKHLRNVRWTFADVVCDYLLGQSSCALYISLRYHLLYPDYLYYRIRELQRNFKLCVVLCHVDVEDVVKPLLEVTRTTMLHDCTLLCGWSFEECGRYLETLKVYENKPSDSIREQMHSDYLSRLTHVLTSIRHVNKTDVVTLGSAYGSLSHIMDASMEDLARCPGIGERKVKRLYDTFHEPFRHVSSEPTVVPETPIKDKSDEPTASTHNAVEPEGQRPTAFKPKKDTNHSIRSALIAAFAKYPKRVWKQDTNSTLFEQGKDSSTKASKDGED</sequence>
<feature type="region of interest" description="Disordered" evidence="8">
    <location>
        <begin position="1"/>
        <end position="38"/>
    </location>
</feature>
<dbReference type="PANTHER" id="PTHR12749:SF0">
    <property type="entry name" value="DNA EXCISION REPAIR PROTEIN ERCC-1"/>
    <property type="match status" value="1"/>
</dbReference>
<keyword evidence="5" id="KW-0234">DNA repair</keyword>
<dbReference type="GO" id="GO:0006289">
    <property type="term" value="P:nucleotide-excision repair"/>
    <property type="evidence" value="ECO:0007669"/>
    <property type="project" value="UniProtKB-ARBA"/>
</dbReference>
<reference evidence="10 11" key="1">
    <citation type="submission" date="2022-12" db="EMBL/GenBank/DDBJ databases">
        <title>Chromosome-scale assembly of the Ensete ventricosum genome.</title>
        <authorList>
            <person name="Dussert Y."/>
            <person name="Stocks J."/>
            <person name="Wendawek A."/>
            <person name="Woldeyes F."/>
            <person name="Nichols R.A."/>
            <person name="Borrell J.S."/>
        </authorList>
    </citation>
    <scope>NUCLEOTIDE SEQUENCE [LARGE SCALE GENOMIC DNA]</scope>
    <source>
        <strain evidence="11">cv. Maze</strain>
        <tissue evidence="10">Seeds</tissue>
    </source>
</reference>
<comment type="caution">
    <text evidence="10">The sequence shown here is derived from an EMBL/GenBank/DDBJ whole genome shotgun (WGS) entry which is preliminary data.</text>
</comment>
<dbReference type="GO" id="GO:0003697">
    <property type="term" value="F:single-stranded DNA binding"/>
    <property type="evidence" value="ECO:0007669"/>
    <property type="project" value="TreeGrafter"/>
</dbReference>
<keyword evidence="4" id="KW-0238">DNA-binding</keyword>
<feature type="domain" description="ERCC1-like central" evidence="9">
    <location>
        <begin position="121"/>
        <end position="233"/>
    </location>
</feature>
<comment type="similarity">
    <text evidence="2">Belongs to the ERCC1/RAD10/SWI10 family.</text>
</comment>
<evidence type="ECO:0000259" key="9">
    <source>
        <dbReference type="Pfam" id="PF03834"/>
    </source>
</evidence>
<dbReference type="FunFam" id="1.10.150.20:FF:000017">
    <property type="entry name" value="DNA excision repair protein ERCC-1"/>
    <property type="match status" value="1"/>
</dbReference>
<feature type="region of interest" description="Disordered" evidence="8">
    <location>
        <begin position="317"/>
        <end position="360"/>
    </location>
</feature>
<evidence type="ECO:0000256" key="7">
    <source>
        <dbReference type="ARBA" id="ARBA00071993"/>
    </source>
</evidence>
<evidence type="ECO:0000256" key="4">
    <source>
        <dbReference type="ARBA" id="ARBA00023125"/>
    </source>
</evidence>
<dbReference type="Gene3D" id="3.40.50.10130">
    <property type="match status" value="1"/>
</dbReference>
<dbReference type="EMBL" id="JAQQAF010000006">
    <property type="protein sequence ID" value="KAJ8477963.1"/>
    <property type="molecule type" value="Genomic_DNA"/>
</dbReference>
<feature type="compositionally biased region" description="Basic and acidic residues" evidence="8">
    <location>
        <begin position="390"/>
        <end position="404"/>
    </location>
</feature>
<dbReference type="GO" id="GO:0006312">
    <property type="term" value="P:mitotic recombination"/>
    <property type="evidence" value="ECO:0007669"/>
    <property type="project" value="TreeGrafter"/>
</dbReference>
<evidence type="ECO:0000256" key="1">
    <source>
        <dbReference type="ARBA" id="ARBA00004123"/>
    </source>
</evidence>
<dbReference type="PANTHER" id="PTHR12749">
    <property type="entry name" value="EXCISION REPAIR CROSS-COMPLEMENTING 1 ERCC1"/>
    <property type="match status" value="1"/>
</dbReference>
<organism evidence="10 11">
    <name type="scientific">Ensete ventricosum</name>
    <name type="common">Abyssinian banana</name>
    <name type="synonym">Musa ensete</name>
    <dbReference type="NCBI Taxonomy" id="4639"/>
    <lineage>
        <taxon>Eukaryota</taxon>
        <taxon>Viridiplantae</taxon>
        <taxon>Streptophyta</taxon>
        <taxon>Embryophyta</taxon>
        <taxon>Tracheophyta</taxon>
        <taxon>Spermatophyta</taxon>
        <taxon>Magnoliopsida</taxon>
        <taxon>Liliopsida</taxon>
        <taxon>Zingiberales</taxon>
        <taxon>Musaceae</taxon>
        <taxon>Ensete</taxon>
    </lineage>
</organism>
<dbReference type="SUPFAM" id="SSF52980">
    <property type="entry name" value="Restriction endonuclease-like"/>
    <property type="match status" value="1"/>
</dbReference>
<accession>A0AAV8QLS5</accession>
<dbReference type="AlphaFoldDB" id="A0AAV8QLS5"/>
<dbReference type="Gene3D" id="1.10.150.20">
    <property type="entry name" value="5' to 3' exonuclease, C-terminal subdomain"/>
    <property type="match status" value="1"/>
</dbReference>
<protein>
    <recommendedName>
        <fullName evidence="7">DNA excision repair protein ERCC-1</fullName>
    </recommendedName>
</protein>
<dbReference type="InterPro" id="IPR010994">
    <property type="entry name" value="RuvA_2-like"/>
</dbReference>
<feature type="region of interest" description="Disordered" evidence="8">
    <location>
        <begin position="82"/>
        <end position="111"/>
    </location>
</feature>
<gene>
    <name evidence="10" type="ORF">OPV22_021690</name>
</gene>
<evidence type="ECO:0000256" key="8">
    <source>
        <dbReference type="SAM" id="MobiDB-lite"/>
    </source>
</evidence>
<evidence type="ECO:0000256" key="6">
    <source>
        <dbReference type="ARBA" id="ARBA00023242"/>
    </source>
</evidence>
<keyword evidence="3" id="KW-0227">DNA damage</keyword>
<dbReference type="GO" id="GO:0000110">
    <property type="term" value="C:nucleotide-excision repair factor 1 complex"/>
    <property type="evidence" value="ECO:0007669"/>
    <property type="project" value="TreeGrafter"/>
</dbReference>
<name>A0AAV8QLS5_ENSVE</name>
<dbReference type="CDD" id="cd22325">
    <property type="entry name" value="ERCC1_C-like"/>
    <property type="match status" value="1"/>
</dbReference>
<evidence type="ECO:0000313" key="11">
    <source>
        <dbReference type="Proteomes" id="UP001222027"/>
    </source>
</evidence>
<proteinExistence type="inferred from homology"/>
<dbReference type="GO" id="GO:0006302">
    <property type="term" value="P:double-strand break repair"/>
    <property type="evidence" value="ECO:0007669"/>
    <property type="project" value="UniProtKB-ARBA"/>
</dbReference>
<dbReference type="InterPro" id="IPR004579">
    <property type="entry name" value="ERCC1/RAD10/SWI10"/>
</dbReference>
<evidence type="ECO:0000313" key="10">
    <source>
        <dbReference type="EMBL" id="KAJ8477963.1"/>
    </source>
</evidence>